<dbReference type="AlphaFoldDB" id="A0AAE8WZJ4"/>
<comment type="caution">
    <text evidence="1">The sequence shown here is derived from an EMBL/GenBank/DDBJ whole genome shotgun (WGS) entry which is preliminary data.</text>
</comment>
<dbReference type="RefSeq" id="WP_022651101.1">
    <property type="nucleotide sequence ID" value="NZ_CABGQU010000052.1"/>
</dbReference>
<dbReference type="EMBL" id="VTDZ01000237">
    <property type="protein sequence ID" value="TYS02617.1"/>
    <property type="molecule type" value="Genomic_DNA"/>
</dbReference>
<gene>
    <name evidence="1" type="ORF">FZC81_26460</name>
</gene>
<protein>
    <submittedName>
        <fullName evidence="1">Uncharacterized protein</fullName>
    </submittedName>
</protein>
<sequence length="83" mass="9589">MKYAKLISTLIFESSDGEKYKYDIFQDFPAADFYAVIHAQQEVSTEKYGNCPTWIVINGYLRLGPLNPVACDEECKAHFMNHY</sequence>
<dbReference type="Proteomes" id="UP000322612">
    <property type="component" value="Unassembled WGS sequence"/>
</dbReference>
<evidence type="ECO:0000313" key="1">
    <source>
        <dbReference type="EMBL" id="TYS02617.1"/>
    </source>
</evidence>
<reference evidence="1 2" key="1">
    <citation type="submission" date="2019-08" db="EMBL/GenBank/DDBJ databases">
        <title>Whole genome sequence analysis of bacterial isolates in patients.</title>
        <authorList>
            <person name="Jeong K.C."/>
        </authorList>
    </citation>
    <scope>NUCLEOTIDE SEQUENCE [LARGE SCALE GENOMIC DNA]</scope>
    <source>
        <strain evidence="1 2">KCJ3K342</strain>
    </source>
</reference>
<name>A0AAE8WZJ4_9ENTR</name>
<organism evidence="1 2">
    <name type="scientific">Enterobacter hormaechei</name>
    <dbReference type="NCBI Taxonomy" id="158836"/>
    <lineage>
        <taxon>Bacteria</taxon>
        <taxon>Pseudomonadati</taxon>
        <taxon>Pseudomonadota</taxon>
        <taxon>Gammaproteobacteria</taxon>
        <taxon>Enterobacterales</taxon>
        <taxon>Enterobacteriaceae</taxon>
        <taxon>Enterobacter</taxon>
        <taxon>Enterobacter cloacae complex</taxon>
    </lineage>
</organism>
<proteinExistence type="predicted"/>
<accession>A0AAE8WZJ4</accession>
<evidence type="ECO:0000313" key="2">
    <source>
        <dbReference type="Proteomes" id="UP000322612"/>
    </source>
</evidence>